<dbReference type="InterPro" id="IPR036291">
    <property type="entry name" value="NAD(P)-bd_dom_sf"/>
</dbReference>
<dbReference type="Proteomes" id="UP001299970">
    <property type="component" value="Unassembled WGS sequence"/>
</dbReference>
<evidence type="ECO:0000256" key="1">
    <source>
        <dbReference type="SAM" id="MobiDB-lite"/>
    </source>
</evidence>
<dbReference type="RefSeq" id="WP_241035711.1">
    <property type="nucleotide sequence ID" value="NZ_BAAAJF010000024.1"/>
</dbReference>
<dbReference type="InterPro" id="IPR051604">
    <property type="entry name" value="Ergot_Alk_Oxidoreductase"/>
</dbReference>
<feature type="region of interest" description="Disordered" evidence="1">
    <location>
        <begin position="123"/>
        <end position="241"/>
    </location>
</feature>
<dbReference type="SUPFAM" id="SSF51735">
    <property type="entry name" value="NAD(P)-binding Rossmann-fold domains"/>
    <property type="match status" value="1"/>
</dbReference>
<organism evidence="2 3">
    <name type="scientific">Pseudonocardia alaniniphila</name>
    <dbReference type="NCBI Taxonomy" id="75291"/>
    <lineage>
        <taxon>Bacteria</taxon>
        <taxon>Bacillati</taxon>
        <taxon>Actinomycetota</taxon>
        <taxon>Actinomycetes</taxon>
        <taxon>Pseudonocardiales</taxon>
        <taxon>Pseudonocardiaceae</taxon>
        <taxon>Pseudonocardia</taxon>
    </lineage>
</organism>
<gene>
    <name evidence="2" type="ORF">MMF94_08340</name>
</gene>
<dbReference type="EMBL" id="JAKXMK010000006">
    <property type="protein sequence ID" value="MCH6165687.1"/>
    <property type="molecule type" value="Genomic_DNA"/>
</dbReference>
<feature type="compositionally biased region" description="Basic and acidic residues" evidence="1">
    <location>
        <begin position="123"/>
        <end position="134"/>
    </location>
</feature>
<feature type="compositionally biased region" description="Basic residues" evidence="1">
    <location>
        <begin position="214"/>
        <end position="225"/>
    </location>
</feature>
<proteinExistence type="predicted"/>
<feature type="compositionally biased region" description="Low complexity" evidence="1">
    <location>
        <begin position="191"/>
        <end position="204"/>
    </location>
</feature>
<dbReference type="PANTHER" id="PTHR43162">
    <property type="match status" value="1"/>
</dbReference>
<comment type="caution">
    <text evidence="2">The sequence shown here is derived from an EMBL/GenBank/DDBJ whole genome shotgun (WGS) entry which is preliminary data.</text>
</comment>
<accession>A0ABS9TAZ4</accession>
<keyword evidence="3" id="KW-1185">Reference proteome</keyword>
<evidence type="ECO:0000313" key="2">
    <source>
        <dbReference type="EMBL" id="MCH6165687.1"/>
    </source>
</evidence>
<evidence type="ECO:0008006" key="4">
    <source>
        <dbReference type="Google" id="ProtNLM"/>
    </source>
</evidence>
<name>A0ABS9TAZ4_9PSEU</name>
<reference evidence="2 3" key="1">
    <citation type="submission" date="2022-03" db="EMBL/GenBank/DDBJ databases">
        <title>Pseudonocardia alaer sp. nov., a novel actinomycete isolated from reed forest soil.</title>
        <authorList>
            <person name="Wang L."/>
        </authorList>
    </citation>
    <scope>NUCLEOTIDE SEQUENCE [LARGE SCALE GENOMIC DNA]</scope>
    <source>
        <strain evidence="2 3">Y-16303</strain>
    </source>
</reference>
<dbReference type="Gene3D" id="3.40.50.720">
    <property type="entry name" value="NAD(P)-binding Rossmann-like Domain"/>
    <property type="match status" value="1"/>
</dbReference>
<protein>
    <recommendedName>
        <fullName evidence="4">CBS domain-containing protein</fullName>
    </recommendedName>
</protein>
<sequence>MTPNLYMENLLSAMDTIRERGLILAPAGGGRVGFVAVSDVAAVAARALTEGDPPDIQVITGPEALDYADVAARVSAVFARQVDYADIPAEEARSMMLDDGVLLTCDGRKDVRSGRLRQIGHEVDGHSEDARAEAVGEQGVTEGDPADVAGRRTVVSVSDGHHADATAPAQLPRERLRRNPCGEGEQHPGCSATGSRTTSGWSGSRCASTVGPRSSRRGRLLRPARRGVGLPGAPAWCTGSIGRAEWPDATAAGA</sequence>
<evidence type="ECO:0000313" key="3">
    <source>
        <dbReference type="Proteomes" id="UP001299970"/>
    </source>
</evidence>
<dbReference type="Gene3D" id="3.90.25.10">
    <property type="entry name" value="UDP-galactose 4-epimerase, domain 1"/>
    <property type="match status" value="1"/>
</dbReference>
<dbReference type="PANTHER" id="PTHR43162:SF1">
    <property type="entry name" value="PRESTALK A DIFFERENTIATION PROTEIN A"/>
    <property type="match status" value="1"/>
</dbReference>
<feature type="compositionally biased region" description="Low complexity" evidence="1">
    <location>
        <begin position="226"/>
        <end position="235"/>
    </location>
</feature>